<dbReference type="Pfam" id="PF04402">
    <property type="entry name" value="SIMPL"/>
    <property type="match status" value="1"/>
</dbReference>
<dbReference type="AlphaFoldDB" id="A0A6L3V9X6"/>
<dbReference type="PANTHER" id="PTHR34387:SF1">
    <property type="entry name" value="PERIPLASMIC IMMUNOGENIC PROTEIN"/>
    <property type="match status" value="1"/>
</dbReference>
<evidence type="ECO:0000313" key="3">
    <source>
        <dbReference type="Proteomes" id="UP000481030"/>
    </source>
</evidence>
<organism evidence="2 3">
    <name type="scientific">Cytobacillus depressus</name>
    <dbReference type="NCBI Taxonomy" id="1602942"/>
    <lineage>
        <taxon>Bacteria</taxon>
        <taxon>Bacillati</taxon>
        <taxon>Bacillota</taxon>
        <taxon>Bacilli</taxon>
        <taxon>Bacillales</taxon>
        <taxon>Bacillaceae</taxon>
        <taxon>Cytobacillus</taxon>
    </lineage>
</organism>
<dbReference type="InterPro" id="IPR052022">
    <property type="entry name" value="26kDa_periplasmic_antigen"/>
</dbReference>
<name>A0A6L3V9X6_9BACI</name>
<dbReference type="GO" id="GO:0006974">
    <property type="term" value="P:DNA damage response"/>
    <property type="evidence" value="ECO:0007669"/>
    <property type="project" value="TreeGrafter"/>
</dbReference>
<dbReference type="Gene3D" id="3.30.70.2970">
    <property type="entry name" value="Protein of unknown function (DUF541), domain 2"/>
    <property type="match status" value="1"/>
</dbReference>
<dbReference type="RefSeq" id="WP_151533220.1">
    <property type="nucleotide sequence ID" value="NZ_WBOS01000001.1"/>
</dbReference>
<dbReference type="Gene3D" id="3.30.110.170">
    <property type="entry name" value="Protein of unknown function (DUF541), domain 1"/>
    <property type="match status" value="1"/>
</dbReference>
<dbReference type="PANTHER" id="PTHR34387">
    <property type="entry name" value="SLR1258 PROTEIN"/>
    <property type="match status" value="1"/>
</dbReference>
<proteinExistence type="predicted"/>
<protein>
    <submittedName>
        <fullName evidence="2">DUF541 domain-containing protein</fullName>
    </submittedName>
</protein>
<dbReference type="InterPro" id="IPR007497">
    <property type="entry name" value="SIMPL/DUF541"/>
</dbReference>
<sequence length="222" mass="24825">MYFQQQDFRSPKASIRSNIIRVSGIGKVFVQPNQAEITLGISTEDSQLEKAQREIAEAIEKIKNGINSIGISDDQIRTINYSIYPQYDYIDGKQTFRGYKAEHTLLITIRDLERAGLVVDTAVKNGANIVTGIHFSVEHPSQYEQQALSYAVIDSFQKAEAIAKTLGVRLNHTPIAVNEINPQRGEPIPLHTTAFVKSEATTSIQPGVMEIRSQISAEYHFF</sequence>
<keyword evidence="1" id="KW-0175">Coiled coil</keyword>
<dbReference type="EMBL" id="WBOS01000001">
    <property type="protein sequence ID" value="KAB2338481.1"/>
    <property type="molecule type" value="Genomic_DNA"/>
</dbReference>
<gene>
    <name evidence="2" type="ORF">F7731_02660</name>
</gene>
<evidence type="ECO:0000256" key="1">
    <source>
        <dbReference type="SAM" id="Coils"/>
    </source>
</evidence>
<feature type="coiled-coil region" evidence="1">
    <location>
        <begin position="41"/>
        <end position="68"/>
    </location>
</feature>
<keyword evidence="3" id="KW-1185">Reference proteome</keyword>
<accession>A0A6L3V9X6</accession>
<evidence type="ECO:0000313" key="2">
    <source>
        <dbReference type="EMBL" id="KAB2338481.1"/>
    </source>
</evidence>
<dbReference type="Proteomes" id="UP000481030">
    <property type="component" value="Unassembled WGS sequence"/>
</dbReference>
<dbReference type="OrthoDB" id="9785192at2"/>
<reference evidence="2 3" key="1">
    <citation type="journal article" date="2016" name="Antonie Van Leeuwenhoek">
        <title>Bacillus depressus sp. nov., isolated from soil of a sunflower field.</title>
        <authorList>
            <person name="Wei X."/>
            <person name="Xin D."/>
            <person name="Xin Y."/>
            <person name="Zhang H."/>
            <person name="Wang T."/>
            <person name="Zhang J."/>
        </authorList>
    </citation>
    <scope>NUCLEOTIDE SEQUENCE [LARGE SCALE GENOMIC DNA]</scope>
    <source>
        <strain evidence="2 3">BZ1</strain>
    </source>
</reference>
<comment type="caution">
    <text evidence="2">The sequence shown here is derived from an EMBL/GenBank/DDBJ whole genome shotgun (WGS) entry which is preliminary data.</text>
</comment>